<sequence length="215" mass="23241">MEPAHSDMVISFASSFTVRAKSYCLWHKIHYSSAIRACFQAEPASACGPQVDEKVVLEVVTMLSLVRETATVCWIFMLLNRRLLSLGGLTRHLSLQRGGLGDCRTRRPTSCGPTPQRTARMLHAALNSGGPCCVLVGPGLTGPMTPAAPRRSIPRRGCAQPVTPAVAILGTCPGSSSPLPRPREARRRRVRLASLHSCRPLLSNRGRARARSAPV</sequence>
<dbReference type="AlphaFoldDB" id="A0AAV7UJ03"/>
<evidence type="ECO:0000313" key="1">
    <source>
        <dbReference type="EMBL" id="KAJ1188959.1"/>
    </source>
</evidence>
<protein>
    <submittedName>
        <fullName evidence="1">Uncharacterized protein</fullName>
    </submittedName>
</protein>
<reference evidence="1" key="1">
    <citation type="journal article" date="2022" name="bioRxiv">
        <title>Sequencing and chromosome-scale assembly of the giantPleurodeles waltlgenome.</title>
        <authorList>
            <person name="Brown T."/>
            <person name="Elewa A."/>
            <person name="Iarovenko S."/>
            <person name="Subramanian E."/>
            <person name="Araus A.J."/>
            <person name="Petzold A."/>
            <person name="Susuki M."/>
            <person name="Suzuki K.-i.T."/>
            <person name="Hayashi T."/>
            <person name="Toyoda A."/>
            <person name="Oliveira C."/>
            <person name="Osipova E."/>
            <person name="Leigh N.D."/>
            <person name="Simon A."/>
            <person name="Yun M.H."/>
        </authorList>
    </citation>
    <scope>NUCLEOTIDE SEQUENCE</scope>
    <source>
        <strain evidence="1">20211129_DDA</strain>
        <tissue evidence="1">Liver</tissue>
    </source>
</reference>
<dbReference type="EMBL" id="JANPWB010000005">
    <property type="protein sequence ID" value="KAJ1188959.1"/>
    <property type="molecule type" value="Genomic_DNA"/>
</dbReference>
<keyword evidence="2" id="KW-1185">Reference proteome</keyword>
<comment type="caution">
    <text evidence="1">The sequence shown here is derived from an EMBL/GenBank/DDBJ whole genome shotgun (WGS) entry which is preliminary data.</text>
</comment>
<dbReference type="Proteomes" id="UP001066276">
    <property type="component" value="Chromosome 3_1"/>
</dbReference>
<organism evidence="1 2">
    <name type="scientific">Pleurodeles waltl</name>
    <name type="common">Iberian ribbed newt</name>
    <dbReference type="NCBI Taxonomy" id="8319"/>
    <lineage>
        <taxon>Eukaryota</taxon>
        <taxon>Metazoa</taxon>
        <taxon>Chordata</taxon>
        <taxon>Craniata</taxon>
        <taxon>Vertebrata</taxon>
        <taxon>Euteleostomi</taxon>
        <taxon>Amphibia</taxon>
        <taxon>Batrachia</taxon>
        <taxon>Caudata</taxon>
        <taxon>Salamandroidea</taxon>
        <taxon>Salamandridae</taxon>
        <taxon>Pleurodelinae</taxon>
        <taxon>Pleurodeles</taxon>
    </lineage>
</organism>
<evidence type="ECO:0000313" key="2">
    <source>
        <dbReference type="Proteomes" id="UP001066276"/>
    </source>
</evidence>
<name>A0AAV7UJ03_PLEWA</name>
<accession>A0AAV7UJ03</accession>
<gene>
    <name evidence="1" type="ORF">NDU88_005715</name>
</gene>
<proteinExistence type="predicted"/>